<protein>
    <submittedName>
        <fullName evidence="1">Uncharacterized protein</fullName>
    </submittedName>
</protein>
<sequence>MRNNRYLPNTQKILKTSIDGPEVLKIRTDTIITNSNLFITPDQILKHTPLTNQEIHQLLADTPEEKLIFDNGEILVRISEVIKYNDPKIRDPDPHIREQARTFEDAIVSVNIKSELVNERAIASETVLDKSNKAKHTYRHERKKQGLGTICEESQNNISPEEQIHIHHDPRVADCPELAAEEESLNAIGSNLHKSKHKKDKQPL</sequence>
<gene>
    <name evidence="1" type="ORF">GKR67_00600</name>
</gene>
<dbReference type="Proteomes" id="UP000449944">
    <property type="component" value="Unassembled WGS sequence"/>
</dbReference>
<dbReference type="EMBL" id="WLUB01000005">
    <property type="protein sequence ID" value="MTC33131.1"/>
    <property type="molecule type" value="Genomic_DNA"/>
</dbReference>
<dbReference type="AlphaFoldDB" id="A0AAW9V5Q3"/>
<name>A0AAW9V5Q3_9GAMM</name>
<accession>A0AAW9V5Q3</accession>
<evidence type="ECO:0000313" key="1">
    <source>
        <dbReference type="EMBL" id="MTC33131.1"/>
    </source>
</evidence>
<reference evidence="1 2" key="1">
    <citation type="submission" date="2019-10" db="EMBL/GenBank/DDBJ databases">
        <title>Comparative genomic analysis of Providencia.</title>
        <authorList>
            <person name="Yuan C."/>
            <person name="Wei Y."/>
            <person name="Yin Z."/>
        </authorList>
    </citation>
    <scope>NUCLEOTIDE SEQUENCE [LARGE SCALE GENOMIC DNA]</scope>
    <source>
        <strain evidence="2">wls1934</strain>
    </source>
</reference>
<organism evidence="1 2">
    <name type="scientific">Providencia alcalifaciens</name>
    <dbReference type="NCBI Taxonomy" id="126385"/>
    <lineage>
        <taxon>Bacteria</taxon>
        <taxon>Pseudomonadati</taxon>
        <taxon>Pseudomonadota</taxon>
        <taxon>Gammaproteobacteria</taxon>
        <taxon>Enterobacterales</taxon>
        <taxon>Morganellaceae</taxon>
        <taxon>Providencia</taxon>
    </lineage>
</organism>
<proteinExistence type="predicted"/>
<comment type="caution">
    <text evidence="1">The sequence shown here is derived from an EMBL/GenBank/DDBJ whole genome shotgun (WGS) entry which is preliminary data.</text>
</comment>
<evidence type="ECO:0000313" key="2">
    <source>
        <dbReference type="Proteomes" id="UP000449944"/>
    </source>
</evidence>